<dbReference type="InterPro" id="IPR011990">
    <property type="entry name" value="TPR-like_helical_dom_sf"/>
</dbReference>
<dbReference type="Proteomes" id="UP000243975">
    <property type="component" value="Unassembled WGS sequence"/>
</dbReference>
<dbReference type="Gene3D" id="1.25.40.10">
    <property type="entry name" value="Tetratricopeptide repeat domain"/>
    <property type="match status" value="1"/>
</dbReference>
<evidence type="ECO:0000256" key="1">
    <source>
        <dbReference type="SAM" id="MobiDB-lite"/>
    </source>
</evidence>
<dbReference type="Gramene" id="KVH96589">
    <property type="protein sequence ID" value="KVH96589"/>
    <property type="gene ID" value="Ccrd_001335"/>
</dbReference>
<evidence type="ECO:0000313" key="2">
    <source>
        <dbReference type="EMBL" id="KVH96589.1"/>
    </source>
</evidence>
<gene>
    <name evidence="2" type="ORF">Ccrd_001335</name>
</gene>
<keyword evidence="3" id="KW-1185">Reference proteome</keyword>
<accession>A0A103XTI1</accession>
<dbReference type="AlphaFoldDB" id="A0A103XTI1"/>
<dbReference type="EMBL" id="LEKV01004268">
    <property type="protein sequence ID" value="KVH96589.1"/>
    <property type="molecule type" value="Genomic_DNA"/>
</dbReference>
<comment type="caution">
    <text evidence="2">The sequence shown here is derived from an EMBL/GenBank/DDBJ whole genome shotgun (WGS) entry which is preliminary data.</text>
</comment>
<feature type="compositionally biased region" description="Acidic residues" evidence="1">
    <location>
        <begin position="13"/>
        <end position="30"/>
    </location>
</feature>
<reference evidence="2 3" key="1">
    <citation type="journal article" date="2016" name="Sci. Rep.">
        <title>The genome sequence of the outbreeding globe artichoke constructed de novo incorporating a phase-aware low-pass sequencing strategy of F1 progeny.</title>
        <authorList>
            <person name="Scaglione D."/>
            <person name="Reyes-Chin-Wo S."/>
            <person name="Acquadro A."/>
            <person name="Froenicke L."/>
            <person name="Portis E."/>
            <person name="Beitel C."/>
            <person name="Tirone M."/>
            <person name="Mauro R."/>
            <person name="Lo Monaco A."/>
            <person name="Mauromicale G."/>
            <person name="Faccioli P."/>
            <person name="Cattivelli L."/>
            <person name="Rieseberg L."/>
            <person name="Michelmore R."/>
            <person name="Lanteri S."/>
        </authorList>
    </citation>
    <scope>NUCLEOTIDE SEQUENCE [LARGE SCALE GENOMIC DNA]</scope>
    <source>
        <strain evidence="2">2C</strain>
    </source>
</reference>
<sequence length="83" mass="9477">MEGSGVADLFTPPEEEEMDNGEEEGEEDDGISEVFAEIQKEQWYKPEVSLYTEIILVLAMNSLYDKVDMIFVELKNEKGKIRG</sequence>
<protein>
    <submittedName>
        <fullName evidence="2">Uncharacterized protein</fullName>
    </submittedName>
</protein>
<name>A0A103XTI1_CYNCS</name>
<feature type="region of interest" description="Disordered" evidence="1">
    <location>
        <begin position="1"/>
        <end position="30"/>
    </location>
</feature>
<evidence type="ECO:0000313" key="3">
    <source>
        <dbReference type="Proteomes" id="UP000243975"/>
    </source>
</evidence>
<organism evidence="2 3">
    <name type="scientific">Cynara cardunculus var. scolymus</name>
    <name type="common">Globe artichoke</name>
    <name type="synonym">Cynara scolymus</name>
    <dbReference type="NCBI Taxonomy" id="59895"/>
    <lineage>
        <taxon>Eukaryota</taxon>
        <taxon>Viridiplantae</taxon>
        <taxon>Streptophyta</taxon>
        <taxon>Embryophyta</taxon>
        <taxon>Tracheophyta</taxon>
        <taxon>Spermatophyta</taxon>
        <taxon>Magnoliopsida</taxon>
        <taxon>eudicotyledons</taxon>
        <taxon>Gunneridae</taxon>
        <taxon>Pentapetalae</taxon>
        <taxon>asterids</taxon>
        <taxon>campanulids</taxon>
        <taxon>Asterales</taxon>
        <taxon>Asteraceae</taxon>
        <taxon>Carduoideae</taxon>
        <taxon>Cardueae</taxon>
        <taxon>Carduinae</taxon>
        <taxon>Cynara</taxon>
    </lineage>
</organism>
<proteinExistence type="predicted"/>